<dbReference type="Pfam" id="PF14534">
    <property type="entry name" value="DUF4440"/>
    <property type="match status" value="1"/>
</dbReference>
<dbReference type="AlphaFoldDB" id="A0A844YXV0"/>
<dbReference type="Proteomes" id="UP000466966">
    <property type="component" value="Unassembled WGS sequence"/>
</dbReference>
<gene>
    <name evidence="2" type="ORF">GRI99_09080</name>
</gene>
<dbReference type="InterPro" id="IPR027843">
    <property type="entry name" value="DUF4440"/>
</dbReference>
<evidence type="ECO:0000313" key="3">
    <source>
        <dbReference type="Proteomes" id="UP000466966"/>
    </source>
</evidence>
<dbReference type="EMBL" id="WTYV01000003">
    <property type="protein sequence ID" value="MXO71790.1"/>
    <property type="molecule type" value="Genomic_DNA"/>
</dbReference>
<evidence type="ECO:0000259" key="1">
    <source>
        <dbReference type="Pfam" id="PF14534"/>
    </source>
</evidence>
<dbReference type="RefSeq" id="WP_160771747.1">
    <property type="nucleotide sequence ID" value="NZ_WTYV01000003.1"/>
</dbReference>
<evidence type="ECO:0000313" key="2">
    <source>
        <dbReference type="EMBL" id="MXO71790.1"/>
    </source>
</evidence>
<proteinExistence type="predicted"/>
<protein>
    <submittedName>
        <fullName evidence="2">DUF4440 domain-containing protein</fullName>
    </submittedName>
</protein>
<organism evidence="2 3">
    <name type="scientific">Alteraurantiacibacter buctensis</name>
    <dbReference type="NCBI Taxonomy" id="1503981"/>
    <lineage>
        <taxon>Bacteria</taxon>
        <taxon>Pseudomonadati</taxon>
        <taxon>Pseudomonadota</taxon>
        <taxon>Alphaproteobacteria</taxon>
        <taxon>Sphingomonadales</taxon>
        <taxon>Erythrobacteraceae</taxon>
        <taxon>Alteraurantiacibacter</taxon>
    </lineage>
</organism>
<keyword evidence="3" id="KW-1185">Reference proteome</keyword>
<sequence>MTSTLEEELLLREKERQAALVSDDMAAFAALMCDDIVHVHATGNVHGKSEVLGHAGGFIRFHAIERGDLLIRPIGDDAAIMTGPMTNTVGRRESDERVTVEAYVTQVWVRESSDWKMKSFHAVRLPVDAPTQATGAKGKDSD</sequence>
<name>A0A844YXV0_9SPHN</name>
<dbReference type="OrthoDB" id="5146008at2"/>
<reference evidence="2 3" key="1">
    <citation type="submission" date="2019-12" db="EMBL/GenBank/DDBJ databases">
        <title>Genomic-based taxomic classification of the family Erythrobacteraceae.</title>
        <authorList>
            <person name="Xu L."/>
        </authorList>
    </citation>
    <scope>NUCLEOTIDE SEQUENCE [LARGE SCALE GENOMIC DNA]</scope>
    <source>
        <strain evidence="2 3">M0322</strain>
    </source>
</reference>
<accession>A0A844YXV0</accession>
<dbReference type="Gene3D" id="3.10.450.50">
    <property type="match status" value="1"/>
</dbReference>
<dbReference type="InterPro" id="IPR032710">
    <property type="entry name" value="NTF2-like_dom_sf"/>
</dbReference>
<dbReference type="SUPFAM" id="SSF54427">
    <property type="entry name" value="NTF2-like"/>
    <property type="match status" value="1"/>
</dbReference>
<feature type="domain" description="DUF4440" evidence="1">
    <location>
        <begin position="12"/>
        <end position="117"/>
    </location>
</feature>
<comment type="caution">
    <text evidence="2">The sequence shown here is derived from an EMBL/GenBank/DDBJ whole genome shotgun (WGS) entry which is preliminary data.</text>
</comment>